<dbReference type="OrthoDB" id="98874at2"/>
<proteinExistence type="predicted"/>
<evidence type="ECO:0000313" key="3">
    <source>
        <dbReference type="Proteomes" id="UP000244090"/>
    </source>
</evidence>
<sequence>MKPITTLVTILCAVFMYGQNPMSVKFNRVSPKELSMTSYAKDLKAHAVVLEEYGECYFEVMNDQYFIIKHYYVKIKILDKQGIEEVSNIQIPFYKGKNAFEVIKNIKAITHNPGETDELESDQIFSVDINKYYGEKRFTFPNVKAGSVLEYQYTLESPFYFNFEGWDFQSNIPKIYSEFSAKIPANFRYNRTLKGFQKLDVNSAKVEKGCFRVAGVLGRADCEVLKYAMKDIPAFHDESFMLSRNNYLSKIAFELSEEVLYSGGKNVYTKTWKAVDKEMRKDKDIGAQVRKNTFFKNQLPDEILDISSELEKARRIYEFIKNHYTWNGEYGLFGDANVRQAFQDKTGNVAEVNLSLINSLLAADIKTETVMLSTRAKGLPTQKHPVMSDFNYLIAKVTIGKETFLLDATEKMLSFGLLPLRALNYNGRAMDFKNPSYWFTITPYQQNRQNTTLTITVDEDGVAKGKLSQNNTGYLAYEKRAELAEQGSDAYLDDFENSMPFLEVTDYEVSERLDAEKPIKEMFTLEFDEEFSDGETFIDPFFLKNFSKNPFQLEARQYPVDFAFSRVYTTRFLLSIPSNFEFTDIPENQNFTLANGKAVCGIKTIQQGAQLNLSFKLILNNYYYEAEEYQELKDFFAKLSILQKNTRIGIKKKL</sequence>
<dbReference type="Gene3D" id="2.60.120.1130">
    <property type="match status" value="1"/>
</dbReference>
<dbReference type="Pfam" id="PF12969">
    <property type="entry name" value="DUF3857"/>
    <property type="match status" value="1"/>
</dbReference>
<dbReference type="Gene3D" id="2.60.40.3140">
    <property type="match status" value="1"/>
</dbReference>
<evidence type="ECO:0000313" key="2">
    <source>
        <dbReference type="EMBL" id="PTX59716.1"/>
    </source>
</evidence>
<dbReference type="RefSeq" id="WP_108115876.1">
    <property type="nucleotide sequence ID" value="NZ_QBKT01000008.1"/>
</dbReference>
<reference evidence="2 3" key="1">
    <citation type="submission" date="2018-04" db="EMBL/GenBank/DDBJ databases">
        <title>Genomic Encyclopedia of Archaeal and Bacterial Type Strains, Phase II (KMG-II): from individual species to whole genera.</title>
        <authorList>
            <person name="Goeker M."/>
        </authorList>
    </citation>
    <scope>NUCLEOTIDE SEQUENCE [LARGE SCALE GENOMIC DNA]</scope>
    <source>
        <strain evidence="2 3">DSM 25731</strain>
    </source>
</reference>
<name>A0A2T6BUJ3_9FLAO</name>
<accession>A0A2T6BUJ3</accession>
<dbReference type="InterPro" id="IPR024618">
    <property type="entry name" value="DUF3857"/>
</dbReference>
<feature type="domain" description="DUF3857" evidence="1">
    <location>
        <begin position="70"/>
        <end position="190"/>
    </location>
</feature>
<dbReference type="AlphaFoldDB" id="A0A2T6BUJ3"/>
<comment type="caution">
    <text evidence="2">The sequence shown here is derived from an EMBL/GenBank/DDBJ whole genome shotgun (WGS) entry which is preliminary data.</text>
</comment>
<evidence type="ECO:0000259" key="1">
    <source>
        <dbReference type="Pfam" id="PF12969"/>
    </source>
</evidence>
<protein>
    <submittedName>
        <fullName evidence="2">Uncharacterized protein DUF3857</fullName>
    </submittedName>
</protein>
<dbReference type="Proteomes" id="UP000244090">
    <property type="component" value="Unassembled WGS sequence"/>
</dbReference>
<dbReference type="EMBL" id="QBKT01000008">
    <property type="protein sequence ID" value="PTX59716.1"/>
    <property type="molecule type" value="Genomic_DNA"/>
</dbReference>
<organism evidence="2 3">
    <name type="scientific">Kordia periserrulae</name>
    <dbReference type="NCBI Taxonomy" id="701523"/>
    <lineage>
        <taxon>Bacteria</taxon>
        <taxon>Pseudomonadati</taxon>
        <taxon>Bacteroidota</taxon>
        <taxon>Flavobacteriia</taxon>
        <taxon>Flavobacteriales</taxon>
        <taxon>Flavobacteriaceae</taxon>
        <taxon>Kordia</taxon>
    </lineage>
</organism>
<keyword evidence="3" id="KW-1185">Reference proteome</keyword>
<dbReference type="Gene3D" id="3.10.620.30">
    <property type="match status" value="1"/>
</dbReference>
<gene>
    <name evidence="2" type="ORF">C8N46_10826</name>
</gene>